<sequence>MEHGSTRCGRSPITTAIYKQGEDRDVKHERSEPMTHRLVTTMSINRTPQKKKKAVGAARMANLPSSEGLKKGSSCDPWAAAPAAAVSPDASVEKRRGANGASAAEREEDEGIPDAAAALRSAAAASLDMPTGYCSSASAAAEEEEEEERK</sequence>
<feature type="compositionally biased region" description="Low complexity" evidence="1">
    <location>
        <begin position="79"/>
        <end position="90"/>
    </location>
</feature>
<dbReference type="AlphaFoldDB" id="A0A0E0CYY5"/>
<dbReference type="Gramene" id="OMERI03G12130.1">
    <property type="protein sequence ID" value="OMERI03G12130.1"/>
    <property type="gene ID" value="OMERI03G12130"/>
</dbReference>
<dbReference type="HOGENOM" id="CLU_1743426_0_0_1"/>
<reference evidence="2" key="1">
    <citation type="submission" date="2015-04" db="UniProtKB">
        <authorList>
            <consortium name="EnsemblPlants"/>
        </authorList>
    </citation>
    <scope>IDENTIFICATION</scope>
</reference>
<accession>A0A0E0CYY5</accession>
<feature type="region of interest" description="Disordered" evidence="1">
    <location>
        <begin position="130"/>
        <end position="150"/>
    </location>
</feature>
<name>A0A0E0CYY5_9ORYZ</name>
<feature type="compositionally biased region" description="Acidic residues" evidence="1">
    <location>
        <begin position="141"/>
        <end position="150"/>
    </location>
</feature>
<evidence type="ECO:0000313" key="3">
    <source>
        <dbReference type="Proteomes" id="UP000008021"/>
    </source>
</evidence>
<keyword evidence="3" id="KW-1185">Reference proteome</keyword>
<protein>
    <submittedName>
        <fullName evidence="2">Uncharacterized protein</fullName>
    </submittedName>
</protein>
<proteinExistence type="predicted"/>
<dbReference type="EnsemblPlants" id="OMERI03G12130.1">
    <property type="protein sequence ID" value="OMERI03G12130.1"/>
    <property type="gene ID" value="OMERI03G12130"/>
</dbReference>
<feature type="region of interest" description="Disordered" evidence="1">
    <location>
        <begin position="1"/>
        <end position="33"/>
    </location>
</feature>
<feature type="region of interest" description="Disordered" evidence="1">
    <location>
        <begin position="46"/>
        <end position="115"/>
    </location>
</feature>
<feature type="compositionally biased region" description="Basic and acidic residues" evidence="1">
    <location>
        <begin position="20"/>
        <end position="33"/>
    </location>
</feature>
<organism evidence="2">
    <name type="scientific">Oryza meridionalis</name>
    <dbReference type="NCBI Taxonomy" id="40149"/>
    <lineage>
        <taxon>Eukaryota</taxon>
        <taxon>Viridiplantae</taxon>
        <taxon>Streptophyta</taxon>
        <taxon>Embryophyta</taxon>
        <taxon>Tracheophyta</taxon>
        <taxon>Spermatophyta</taxon>
        <taxon>Magnoliopsida</taxon>
        <taxon>Liliopsida</taxon>
        <taxon>Poales</taxon>
        <taxon>Poaceae</taxon>
        <taxon>BOP clade</taxon>
        <taxon>Oryzoideae</taxon>
        <taxon>Oryzeae</taxon>
        <taxon>Oryzinae</taxon>
        <taxon>Oryza</taxon>
    </lineage>
</organism>
<reference evidence="2" key="2">
    <citation type="submission" date="2018-05" db="EMBL/GenBank/DDBJ databases">
        <title>OmerRS3 (Oryza meridionalis Reference Sequence Version 3).</title>
        <authorList>
            <person name="Zhang J."/>
            <person name="Kudrna D."/>
            <person name="Lee S."/>
            <person name="Talag J."/>
            <person name="Welchert J."/>
            <person name="Wing R.A."/>
        </authorList>
    </citation>
    <scope>NUCLEOTIDE SEQUENCE [LARGE SCALE GENOMIC DNA]</scope>
    <source>
        <strain evidence="2">cv. OR44</strain>
    </source>
</reference>
<evidence type="ECO:0000313" key="2">
    <source>
        <dbReference type="EnsemblPlants" id="OMERI03G12130.1"/>
    </source>
</evidence>
<dbReference type="Proteomes" id="UP000008021">
    <property type="component" value="Chromosome 3"/>
</dbReference>
<evidence type="ECO:0000256" key="1">
    <source>
        <dbReference type="SAM" id="MobiDB-lite"/>
    </source>
</evidence>